<dbReference type="PANTHER" id="PTHR34560">
    <property type="entry name" value="POLYKETIDE CYCLASE/DEHYDRASE/LIPID TRANSPORT SUPERFAMILY PROTEIN"/>
    <property type="match status" value="1"/>
</dbReference>
<dbReference type="Proteomes" id="UP000028837">
    <property type="component" value="Unassembled WGS sequence"/>
</dbReference>
<dbReference type="PANTHER" id="PTHR34560:SF1">
    <property type="entry name" value="START DOMAIN-CONTAINING PROTEIN"/>
    <property type="match status" value="1"/>
</dbReference>
<dbReference type="SUPFAM" id="SSF55961">
    <property type="entry name" value="Bet v1-like"/>
    <property type="match status" value="1"/>
</dbReference>
<feature type="region of interest" description="Disordered" evidence="1">
    <location>
        <begin position="529"/>
        <end position="592"/>
    </location>
</feature>
<evidence type="ECO:0000313" key="3">
    <source>
        <dbReference type="Proteomes" id="UP000028837"/>
    </source>
</evidence>
<dbReference type="CDD" id="cd08877">
    <property type="entry name" value="START_2"/>
    <property type="match status" value="1"/>
</dbReference>
<feature type="compositionally biased region" description="Low complexity" evidence="1">
    <location>
        <begin position="28"/>
        <end position="44"/>
    </location>
</feature>
<name>A0A086JR12_TOXGO</name>
<feature type="region of interest" description="Disordered" evidence="1">
    <location>
        <begin position="1"/>
        <end position="44"/>
    </location>
</feature>
<dbReference type="AlphaFoldDB" id="A0A086JR12"/>
<dbReference type="VEuPathDB" id="ToxoDB:TGDOM2_278470"/>
<feature type="compositionally biased region" description="Basic and acidic residues" evidence="1">
    <location>
        <begin position="548"/>
        <end position="560"/>
    </location>
</feature>
<dbReference type="EMBL" id="AHZU02001234">
    <property type="protein sequence ID" value="KFG34580.1"/>
    <property type="molecule type" value="Genomic_DNA"/>
</dbReference>
<sequence length="592" mass="66607">MRFLSIFAPAEPKAERPPPRSFSPPQPSASSASSPPPSSSFSSSAFGASSTQTCACFSLYLHDKRVVQEQMFLERHVDAYHLVACLLDHYPPHLIQNDADLVEVLYRFELTARAYRLLEQDTCAANLRRKPTHFSQLVQKFSFRPSSSSAFSSSGESRDGVEDGNALSVTQESAEGTRGGEKREQSEENCFHAHREKSVSLACRSPDCALRQFCERDQSSECNCGHQLRDLRLRGIESRAQREGDRASTPATHQSITENEEKEDEEDSSLCVGDFPVLPGTLLERVMQQPLHPLVTGRKPNAWHHSVEEEDMRVFVRNYADNRELLTFRIEGDVEAPLEAILSVLNEVDLFKTWVPYFSRPVKLGLRDVVGTSLGRVDQLVQFHVDFPWPLSNRDALFEVWAVDDFERNSQIAVKMTTLDHESPSPRHRVPVTQPAEGVERMCVDGNLVIIPRGSNASFLRLLWHTNCRMHVPMKMVEFVSKIFSRGAFSAFQSACKAAMTGEHEARRTKNRFLYGFIEDRLRDVGLIGGTTKIPAGPEVSGEQTTDTEFHGDSAARRQEEEDDDEFFDPEEDDDGDSRCPAHRAPKSLSCL</sequence>
<reference evidence="2 3" key="1">
    <citation type="submission" date="2014-02" db="EMBL/GenBank/DDBJ databases">
        <authorList>
            <person name="Sibley D."/>
            <person name="Venepally P."/>
            <person name="Karamycheva S."/>
            <person name="Hadjithomas M."/>
            <person name="Khan A."/>
            <person name="Brunk B."/>
            <person name="Roos D."/>
            <person name="Caler E."/>
            <person name="Lorenzi H."/>
        </authorList>
    </citation>
    <scope>NUCLEOTIDE SEQUENCE [LARGE SCALE GENOMIC DNA]</scope>
    <source>
        <strain evidence="2 3">GAB2-2007-GAL-DOM2</strain>
    </source>
</reference>
<feature type="compositionally biased region" description="Acidic residues" evidence="1">
    <location>
        <begin position="561"/>
        <end position="576"/>
    </location>
</feature>
<dbReference type="OrthoDB" id="346233at2759"/>
<evidence type="ECO:0000256" key="1">
    <source>
        <dbReference type="SAM" id="MobiDB-lite"/>
    </source>
</evidence>
<proteinExistence type="predicted"/>
<feature type="compositionally biased region" description="Low complexity" evidence="1">
    <location>
        <begin position="145"/>
        <end position="155"/>
    </location>
</feature>
<dbReference type="Gene3D" id="3.30.530.20">
    <property type="match status" value="1"/>
</dbReference>
<accession>A0A086JR12</accession>
<protein>
    <submittedName>
        <fullName evidence="2">Putative START-2 domain protein</fullName>
    </submittedName>
</protein>
<feature type="region of interest" description="Disordered" evidence="1">
    <location>
        <begin position="145"/>
        <end position="185"/>
    </location>
</feature>
<evidence type="ECO:0000313" key="2">
    <source>
        <dbReference type="EMBL" id="KFG34580.1"/>
    </source>
</evidence>
<comment type="caution">
    <text evidence="2">The sequence shown here is derived from an EMBL/GenBank/DDBJ whole genome shotgun (WGS) entry which is preliminary data.</text>
</comment>
<gene>
    <name evidence="2" type="ORF">TGDOM2_278470</name>
</gene>
<organism evidence="2 3">
    <name type="scientific">Toxoplasma gondii GAB2-2007-GAL-DOM2</name>
    <dbReference type="NCBI Taxonomy" id="1130820"/>
    <lineage>
        <taxon>Eukaryota</taxon>
        <taxon>Sar</taxon>
        <taxon>Alveolata</taxon>
        <taxon>Apicomplexa</taxon>
        <taxon>Conoidasida</taxon>
        <taxon>Coccidia</taxon>
        <taxon>Eucoccidiorida</taxon>
        <taxon>Eimeriorina</taxon>
        <taxon>Sarcocystidae</taxon>
        <taxon>Toxoplasma</taxon>
    </lineage>
</organism>
<feature type="compositionally biased region" description="Acidic residues" evidence="1">
    <location>
        <begin position="258"/>
        <end position="268"/>
    </location>
</feature>
<dbReference type="InterPro" id="IPR023393">
    <property type="entry name" value="START-like_dom_sf"/>
</dbReference>
<feature type="region of interest" description="Disordered" evidence="1">
    <location>
        <begin position="239"/>
        <end position="270"/>
    </location>
</feature>